<dbReference type="SUPFAM" id="SSF49899">
    <property type="entry name" value="Concanavalin A-like lectins/glucanases"/>
    <property type="match status" value="1"/>
</dbReference>
<accession>A0A6J6UB60</accession>
<proteinExistence type="predicted"/>
<name>A0A6J6UB60_9ZZZZ</name>
<evidence type="ECO:0000313" key="1">
    <source>
        <dbReference type="EMBL" id="CAB4757071.1"/>
    </source>
</evidence>
<reference evidence="1" key="1">
    <citation type="submission" date="2020-05" db="EMBL/GenBank/DDBJ databases">
        <authorList>
            <person name="Chiriac C."/>
            <person name="Salcher M."/>
            <person name="Ghai R."/>
            <person name="Kavagutti S V."/>
        </authorList>
    </citation>
    <scope>NUCLEOTIDE SEQUENCE</scope>
</reference>
<dbReference type="AlphaFoldDB" id="A0A6J6UB60"/>
<dbReference type="Gene3D" id="2.60.120.200">
    <property type="match status" value="1"/>
</dbReference>
<dbReference type="InterPro" id="IPR013320">
    <property type="entry name" value="ConA-like_dom_sf"/>
</dbReference>
<dbReference type="EMBL" id="CAEZZG010000011">
    <property type="protein sequence ID" value="CAB4757071.1"/>
    <property type="molecule type" value="Genomic_DNA"/>
</dbReference>
<dbReference type="Pfam" id="PF13385">
    <property type="entry name" value="Laminin_G_3"/>
    <property type="match status" value="1"/>
</dbReference>
<sequence>MSLLGFEPSGSSRTGSKKPFKLVLGIGALVATIALGSTLAASISLNGGGPVEFGQGVTQTTACDDQVKLTPISSFSNDEESGFKFTAITLSDLDGTTQTDVTDKGCAGKSFTIKSYDSGGNLLTPSYSIVLDMGGNFSSPDGNTDGNGTEGESDGSVKLTFDSPSIDAESVYQITIESSGVATGQIADGLIADYNLATVSVDQYTTFISNSQGGPRLNLQNGTPEFSSANGGQLHLNSGGPGNIAETEDLSSFFLNPYRLDKSLFIWIKPISDGNVVVEYGDTSHGWNDSQIEIVNGYINFRLWNFSQDHFPDVIGSTNILDGNWHLVGFTYDGTTLTGYQDGNVVGTAAVNQNDSVSYGNDLYYGLGGSASPIGNIEQLSDFWWSRFLVYNKAISQSTASALFDNTKGVFGY</sequence>
<gene>
    <name evidence="1" type="ORF">UFOPK2844_00827</name>
</gene>
<protein>
    <submittedName>
        <fullName evidence="1">Unannotated protein</fullName>
    </submittedName>
</protein>
<organism evidence="1">
    <name type="scientific">freshwater metagenome</name>
    <dbReference type="NCBI Taxonomy" id="449393"/>
    <lineage>
        <taxon>unclassified sequences</taxon>
        <taxon>metagenomes</taxon>
        <taxon>ecological metagenomes</taxon>
    </lineage>
</organism>